<keyword evidence="5" id="KW-0547">Nucleotide-binding</keyword>
<dbReference type="InterPro" id="IPR004602">
    <property type="entry name" value="UvrA"/>
</dbReference>
<keyword evidence="6" id="KW-0227">DNA damage</keyword>
<evidence type="ECO:0000256" key="2">
    <source>
        <dbReference type="ARBA" id="ARBA00022490"/>
    </source>
</evidence>
<dbReference type="CDD" id="cd03271">
    <property type="entry name" value="ABC_UvrA_II"/>
    <property type="match status" value="1"/>
</dbReference>
<protein>
    <recommendedName>
        <fullName evidence="15">UvrABC system protein A</fullName>
    </recommendedName>
    <alternativeName>
        <fullName evidence="16">Excinuclease ABC subunit A</fullName>
    </alternativeName>
</protein>
<feature type="domain" description="ABC transporter" evidence="17">
    <location>
        <begin position="268"/>
        <end position="590"/>
    </location>
</feature>
<evidence type="ECO:0000256" key="9">
    <source>
        <dbReference type="ARBA" id="ARBA00022833"/>
    </source>
</evidence>
<keyword evidence="9" id="KW-0862">Zinc</keyword>
<keyword evidence="2" id="KW-0963">Cytoplasm</keyword>
<dbReference type="InterPro" id="IPR003439">
    <property type="entry name" value="ABC_transporter-like_ATP-bd"/>
</dbReference>
<dbReference type="InterPro" id="IPR013815">
    <property type="entry name" value="ATP_grasp_subdomain_1"/>
</dbReference>
<dbReference type="GO" id="GO:0009380">
    <property type="term" value="C:excinuclease repair complex"/>
    <property type="evidence" value="ECO:0007669"/>
    <property type="project" value="InterPro"/>
</dbReference>
<dbReference type="PROSITE" id="PS00211">
    <property type="entry name" value="ABC_TRANSPORTER_1"/>
    <property type="match status" value="2"/>
</dbReference>
<dbReference type="PANTHER" id="PTHR43152:SF3">
    <property type="entry name" value="UVRABC SYSTEM PROTEIN A"/>
    <property type="match status" value="1"/>
</dbReference>
<dbReference type="Pfam" id="PF17760">
    <property type="entry name" value="UvrA_inter"/>
    <property type="match status" value="1"/>
</dbReference>
<evidence type="ECO:0000256" key="12">
    <source>
        <dbReference type="ARBA" id="ARBA00023125"/>
    </source>
</evidence>
<evidence type="ECO:0000256" key="4">
    <source>
        <dbReference type="ARBA" id="ARBA00022737"/>
    </source>
</evidence>
<gene>
    <name evidence="18" type="primary">uvrA</name>
    <name evidence="18" type="ORF">CSUB8521_1531</name>
</gene>
<organism evidence="18 19">
    <name type="scientific">Campylobacter subantarcticus LMG 24374</name>
    <dbReference type="NCBI Taxonomy" id="1388751"/>
    <lineage>
        <taxon>Bacteria</taxon>
        <taxon>Pseudomonadati</taxon>
        <taxon>Campylobacterota</taxon>
        <taxon>Epsilonproteobacteria</taxon>
        <taxon>Campylobacterales</taxon>
        <taxon>Campylobacteraceae</taxon>
        <taxon>Campylobacter</taxon>
    </lineage>
</organism>
<dbReference type="EMBL" id="CP007772">
    <property type="protein sequence ID" value="AJC91348.1"/>
    <property type="molecule type" value="Genomic_DNA"/>
</dbReference>
<dbReference type="RefSeq" id="WP_039664515.1">
    <property type="nucleotide sequence ID" value="NZ_CP007772.1"/>
</dbReference>
<dbReference type="AlphaFoldDB" id="A0A0A8HB46"/>
<comment type="subcellular location">
    <subcellularLocation>
        <location evidence="1">Cytoplasm</location>
    </subcellularLocation>
</comment>
<keyword evidence="4" id="KW-0677">Repeat</keyword>
<dbReference type="Gene3D" id="1.10.8.280">
    <property type="entry name" value="ABC transporter ATPase domain-like"/>
    <property type="match status" value="1"/>
</dbReference>
<dbReference type="Pfam" id="PF17755">
    <property type="entry name" value="UvrA_DNA-bind"/>
    <property type="match status" value="1"/>
</dbReference>
<dbReference type="Gene3D" id="3.30.1490.20">
    <property type="entry name" value="ATP-grasp fold, A domain"/>
    <property type="match status" value="1"/>
</dbReference>
<accession>A0A0A8HB46</accession>
<dbReference type="NCBIfam" id="NF001503">
    <property type="entry name" value="PRK00349.1"/>
    <property type="match status" value="1"/>
</dbReference>
<keyword evidence="12" id="KW-0238">DNA-binding</keyword>
<evidence type="ECO:0000256" key="16">
    <source>
        <dbReference type="ARBA" id="ARBA00042156"/>
    </source>
</evidence>
<evidence type="ECO:0000313" key="19">
    <source>
        <dbReference type="Proteomes" id="UP000031135"/>
    </source>
</evidence>
<evidence type="ECO:0000256" key="13">
    <source>
        <dbReference type="ARBA" id="ARBA00023204"/>
    </source>
</evidence>
<keyword evidence="7" id="KW-0228">DNA excision</keyword>
<dbReference type="KEGG" id="csm:CSUB8521_1531"/>
<evidence type="ECO:0000256" key="8">
    <source>
        <dbReference type="ARBA" id="ARBA00022771"/>
    </source>
</evidence>
<evidence type="ECO:0000256" key="10">
    <source>
        <dbReference type="ARBA" id="ARBA00022840"/>
    </source>
</evidence>
<dbReference type="InterPro" id="IPR017871">
    <property type="entry name" value="ABC_transporter-like_CS"/>
</dbReference>
<dbReference type="HOGENOM" id="CLU_001370_0_2_7"/>
<dbReference type="InterPro" id="IPR041552">
    <property type="entry name" value="UvrA_DNA-bd"/>
</dbReference>
<dbReference type="FunFam" id="1.20.1580.10:FF:000002">
    <property type="entry name" value="UvrABC system protein A"/>
    <property type="match status" value="1"/>
</dbReference>
<evidence type="ECO:0000256" key="14">
    <source>
        <dbReference type="ARBA" id="ARBA00038000"/>
    </source>
</evidence>
<keyword evidence="18" id="KW-0378">Hydrolase</keyword>
<dbReference type="NCBIfam" id="TIGR00630">
    <property type="entry name" value="uvra"/>
    <property type="match status" value="1"/>
</dbReference>
<dbReference type="Gene3D" id="1.20.1580.10">
    <property type="entry name" value="ABC transporter ATPase like domain"/>
    <property type="match status" value="2"/>
</dbReference>
<evidence type="ECO:0000256" key="3">
    <source>
        <dbReference type="ARBA" id="ARBA00022723"/>
    </source>
</evidence>
<evidence type="ECO:0000256" key="15">
    <source>
        <dbReference type="ARBA" id="ARBA00039316"/>
    </source>
</evidence>
<evidence type="ECO:0000256" key="11">
    <source>
        <dbReference type="ARBA" id="ARBA00022881"/>
    </source>
</evidence>
<feature type="domain" description="ABC transporter" evidence="17">
    <location>
        <begin position="600"/>
        <end position="930"/>
    </location>
</feature>
<dbReference type="GO" id="GO:0003677">
    <property type="term" value="F:DNA binding"/>
    <property type="evidence" value="ECO:0007669"/>
    <property type="project" value="UniProtKB-KW"/>
</dbReference>
<dbReference type="InterPro" id="IPR041102">
    <property type="entry name" value="UvrA_inter"/>
</dbReference>
<dbReference type="GO" id="GO:0016887">
    <property type="term" value="F:ATP hydrolysis activity"/>
    <property type="evidence" value="ECO:0007669"/>
    <property type="project" value="InterPro"/>
</dbReference>
<evidence type="ECO:0000313" key="18">
    <source>
        <dbReference type="EMBL" id="AJC91348.1"/>
    </source>
</evidence>
<evidence type="ECO:0000256" key="7">
    <source>
        <dbReference type="ARBA" id="ARBA00022769"/>
    </source>
</evidence>
<dbReference type="GO" id="GO:0005524">
    <property type="term" value="F:ATP binding"/>
    <property type="evidence" value="ECO:0007669"/>
    <property type="project" value="UniProtKB-KW"/>
</dbReference>
<evidence type="ECO:0000256" key="1">
    <source>
        <dbReference type="ARBA" id="ARBA00004496"/>
    </source>
</evidence>
<dbReference type="GO" id="GO:0008270">
    <property type="term" value="F:zinc ion binding"/>
    <property type="evidence" value="ECO:0007669"/>
    <property type="project" value="UniProtKB-KW"/>
</dbReference>
<evidence type="ECO:0000256" key="6">
    <source>
        <dbReference type="ARBA" id="ARBA00022763"/>
    </source>
</evidence>
<keyword evidence="13" id="KW-0234">DNA repair</keyword>
<dbReference type="Proteomes" id="UP000031135">
    <property type="component" value="Chromosome"/>
</dbReference>
<evidence type="ECO:0000256" key="5">
    <source>
        <dbReference type="ARBA" id="ARBA00022741"/>
    </source>
</evidence>
<dbReference type="SUPFAM" id="SSF52540">
    <property type="entry name" value="P-loop containing nucleoside triphosphate hydrolases"/>
    <property type="match status" value="2"/>
</dbReference>
<evidence type="ECO:0000259" key="17">
    <source>
        <dbReference type="PROSITE" id="PS50893"/>
    </source>
</evidence>
<dbReference type="OrthoDB" id="9809851at2"/>
<keyword evidence="10" id="KW-0067">ATP-binding</keyword>
<reference evidence="18 19" key="1">
    <citation type="journal article" date="2014" name="Genome Biol. Evol.">
        <title>Comparative Genomics of the Campylobacter lari Group.</title>
        <authorList>
            <person name="Miller W.G."/>
            <person name="Yee E."/>
            <person name="Chapman M.H."/>
            <person name="Smith T.P."/>
            <person name="Bono J.L."/>
            <person name="Huynh S."/>
            <person name="Parker C.T."/>
            <person name="Vandamme P."/>
            <person name="Luong K."/>
            <person name="Korlach J."/>
        </authorList>
    </citation>
    <scope>NUCLEOTIDE SEQUENCE [LARGE SCALE GENOMIC DNA]</scope>
    <source>
        <strain evidence="18 19">LMG 24374</strain>
    </source>
</reference>
<dbReference type="GO" id="GO:0005737">
    <property type="term" value="C:cytoplasm"/>
    <property type="evidence" value="ECO:0007669"/>
    <property type="project" value="UniProtKB-SubCell"/>
</dbReference>
<dbReference type="InterPro" id="IPR027417">
    <property type="entry name" value="P-loop_NTPase"/>
</dbReference>
<proteinExistence type="inferred from homology"/>
<dbReference type="GO" id="GO:0004518">
    <property type="term" value="F:nuclease activity"/>
    <property type="evidence" value="ECO:0007669"/>
    <property type="project" value="UniProtKB-KW"/>
</dbReference>
<dbReference type="PROSITE" id="PS50893">
    <property type="entry name" value="ABC_TRANSPORTER_2"/>
    <property type="match status" value="2"/>
</dbReference>
<dbReference type="PANTHER" id="PTHR43152">
    <property type="entry name" value="UVRABC SYSTEM PROTEIN A"/>
    <property type="match status" value="1"/>
</dbReference>
<keyword evidence="3" id="KW-0479">Metal-binding</keyword>
<name>A0A0A8HB46_9BACT</name>
<dbReference type="GO" id="GO:0006289">
    <property type="term" value="P:nucleotide-excision repair"/>
    <property type="evidence" value="ECO:0007669"/>
    <property type="project" value="InterPro"/>
</dbReference>
<keyword evidence="11" id="KW-0267">Excision nuclease</keyword>
<dbReference type="Gene3D" id="3.40.50.300">
    <property type="entry name" value="P-loop containing nucleotide triphosphate hydrolases"/>
    <property type="match status" value="2"/>
</dbReference>
<comment type="similarity">
    <text evidence="14">Belongs to the ABC transporter superfamily. UvrA family.</text>
</comment>
<keyword evidence="8" id="KW-0863">Zinc-finger</keyword>
<sequence>MNNDKISIIGAKENNLKNINLEIPKNKLIVFTGLSGSGKSTLAFGTLYAEGQRRYIESLSAYARQFLDKVGKPNVDKIEGLTPAIAIDQKTTSKNPRSTVGTITEIYDYLRLLYARVGVQHCHQCGQKISSMSAADIVGEILKLPKGAKIIIYAPLIKEKKGTFADLLENLVAKGYVRAQIDGVLTRLDEDIELAKTKKHTIKLVIDRLEVQDDMLARLASDIEKGLSESFGEVEIEVLNNEELNIPKHFHYSEHNACFDCKISFPLLEPLSFSFNSPKGACPSCDGLGIRYTLDMKKLINEELSLEAGAVKLLYGFNKSYYYKFLMAFCEQNDIRVKIPYNELSEEEKRLVLYGNAKEINFLWKRHRLSRKFEGAVKYAYEMLKDEKDLSEYMSEKICKDCNGHRLRAESLAVKVADKNLGEILDMSIENTTAFFSKEANFAYLSEQERLIAKPIFKEINERLFFLYDVGLGYLSLGRDARTISGGEAQRIRIASQIGSGLSGVMYVLDEPSIGLHERDTVKLIKTLRNLQQKGNTLIVVEHDKMTIEEADFIVDIGPNAGKFGGEVVFGGTYKELLKSKSQTALYMNGKKQIAHQKNREQKDFISLKDVSINNIQNLSVDFPLRNLVAITGVSGSGKSSLILQTLLPFAKEELNRAKKIKKLSGAKIEGLEKLDKVIYLDQSPIGRTPRSNPATYTGAMDEIRNLFAATKEAKIRGYKAGRFSFNVKGGRCEKCSGDGEIKIEMHFLPDVMVTCDVCNGKRYNDATLEIKYKGKSIADVLNMSIIEASEFFTFVPKIKQKLDTLVKVGLDYLTLGQNATTLSGGEAQRIKLAKELSRSDTGKTLYILDEPTTGLHFEDVNKLILVLQHLVDLGNSVFVIEHNLDVIKNADYIIDMGPEGGVKGGKVIAKGSVEELAKNHKKSGSYTGYYLNLELKDKNNYV</sequence>